<dbReference type="SUPFAM" id="SSF47473">
    <property type="entry name" value="EF-hand"/>
    <property type="match status" value="1"/>
</dbReference>
<accession>A0ABD3N4H2</accession>
<dbReference type="PANTHER" id="PTHR45942">
    <property type="entry name" value="PROTEIN PHOSPATASE 3 REGULATORY SUBUNIT B ALPHA ISOFORM TYPE 1"/>
    <property type="match status" value="1"/>
</dbReference>
<dbReference type="AlphaFoldDB" id="A0ABD3N4H2"/>
<dbReference type="InterPro" id="IPR002048">
    <property type="entry name" value="EF_hand_dom"/>
</dbReference>
<dbReference type="GO" id="GO:0046872">
    <property type="term" value="F:metal ion binding"/>
    <property type="evidence" value="ECO:0007669"/>
    <property type="project" value="UniProtKB-KW"/>
</dbReference>
<evidence type="ECO:0000259" key="5">
    <source>
        <dbReference type="PROSITE" id="PS50222"/>
    </source>
</evidence>
<protein>
    <recommendedName>
        <fullName evidence="5">EF-hand domain-containing protein</fullName>
    </recommendedName>
</protein>
<evidence type="ECO:0000313" key="6">
    <source>
        <dbReference type="EMBL" id="KAL3770519.1"/>
    </source>
</evidence>
<sequence length="521" mass="59363">MPEVERSRDPLGANRGKTFRQHADSISSTLKKHIHDKYYIPPYRPVNRNWEITFASLGWKRRTIQKFWRLFCRINTSLDGVIKLEEFLDYFDLDWTPWTERTFRYFDTTGGGAIDFLEFMISVWNVCTFKIDTLSNFAFDMYDTDEDGELSIPEIETMIEDFFGEKGGRKCLSQITQYAEERGGALRLNSFISFTANHQMLLFPMFLVQQKIQKRVFGRRFWQSMDRKSKENRKGTRNQNDFNPRHVQVLLRTYQTGGAAAVLSHTGDPNKGLRDWYENQKQNDIQDAPADEAPNIERWRSVKNSMVSNPRAQRIISNGASMKRQTLMKIKSFKSQKFRDKNDINQVVSASAMGYSNGDQPLPEPSAPLRDEITNETRASRPSSASVPPLDVADALKRTRARRASTPVGDKASTNSRPGSASRTPPRDVAEALKTIRANRASTPNRDTNAKPTSASSPPPEVREAIKSASRGEQSIKVVAGGEKSRKSKQRRRTNNAMPNNVRQRKSGTMFVPNSSDGWLK</sequence>
<evidence type="ECO:0000313" key="7">
    <source>
        <dbReference type="Proteomes" id="UP001530400"/>
    </source>
</evidence>
<dbReference type="Proteomes" id="UP001530400">
    <property type="component" value="Unassembled WGS sequence"/>
</dbReference>
<feature type="domain" description="EF-hand" evidence="5">
    <location>
        <begin position="130"/>
        <end position="165"/>
    </location>
</feature>
<organism evidence="6 7">
    <name type="scientific">Cyclotella atomus</name>
    <dbReference type="NCBI Taxonomy" id="382360"/>
    <lineage>
        <taxon>Eukaryota</taxon>
        <taxon>Sar</taxon>
        <taxon>Stramenopiles</taxon>
        <taxon>Ochrophyta</taxon>
        <taxon>Bacillariophyta</taxon>
        <taxon>Coscinodiscophyceae</taxon>
        <taxon>Thalassiosirophycidae</taxon>
        <taxon>Stephanodiscales</taxon>
        <taxon>Stephanodiscaceae</taxon>
        <taxon>Cyclotella</taxon>
    </lineage>
</organism>
<dbReference type="InterPro" id="IPR018247">
    <property type="entry name" value="EF_Hand_1_Ca_BS"/>
</dbReference>
<reference evidence="6 7" key="1">
    <citation type="submission" date="2024-10" db="EMBL/GenBank/DDBJ databases">
        <title>Updated reference genomes for cyclostephanoid diatoms.</title>
        <authorList>
            <person name="Roberts W.R."/>
            <person name="Alverson A.J."/>
        </authorList>
    </citation>
    <scope>NUCLEOTIDE SEQUENCE [LARGE SCALE GENOMIC DNA]</scope>
    <source>
        <strain evidence="6 7">AJA010-31</strain>
    </source>
</reference>
<feature type="compositionally biased region" description="Polar residues" evidence="4">
    <location>
        <begin position="512"/>
        <end position="521"/>
    </location>
</feature>
<name>A0ABD3N4H2_9STRA</name>
<keyword evidence="2" id="KW-0677">Repeat</keyword>
<keyword evidence="7" id="KW-1185">Reference proteome</keyword>
<dbReference type="PROSITE" id="PS50222">
    <property type="entry name" value="EF_HAND_2"/>
    <property type="match status" value="1"/>
</dbReference>
<evidence type="ECO:0000256" key="4">
    <source>
        <dbReference type="SAM" id="MobiDB-lite"/>
    </source>
</evidence>
<feature type="compositionally biased region" description="Polar residues" evidence="4">
    <location>
        <begin position="440"/>
        <end position="456"/>
    </location>
</feature>
<proteinExistence type="predicted"/>
<dbReference type="EMBL" id="JALLPJ020001308">
    <property type="protein sequence ID" value="KAL3770519.1"/>
    <property type="molecule type" value="Genomic_DNA"/>
</dbReference>
<keyword evidence="3" id="KW-0106">Calcium</keyword>
<feature type="region of interest" description="Disordered" evidence="4">
    <location>
        <begin position="399"/>
        <end position="521"/>
    </location>
</feature>
<evidence type="ECO:0000256" key="1">
    <source>
        <dbReference type="ARBA" id="ARBA00022723"/>
    </source>
</evidence>
<dbReference type="InterPro" id="IPR011992">
    <property type="entry name" value="EF-hand-dom_pair"/>
</dbReference>
<evidence type="ECO:0000256" key="2">
    <source>
        <dbReference type="ARBA" id="ARBA00022737"/>
    </source>
</evidence>
<evidence type="ECO:0000256" key="3">
    <source>
        <dbReference type="ARBA" id="ARBA00022837"/>
    </source>
</evidence>
<feature type="compositionally biased region" description="Polar residues" evidence="4">
    <location>
        <begin position="412"/>
        <end position="423"/>
    </location>
</feature>
<dbReference type="PROSITE" id="PS00018">
    <property type="entry name" value="EF_HAND_1"/>
    <property type="match status" value="1"/>
</dbReference>
<dbReference type="Gene3D" id="1.10.238.10">
    <property type="entry name" value="EF-hand"/>
    <property type="match status" value="1"/>
</dbReference>
<dbReference type="PRINTS" id="PR00450">
    <property type="entry name" value="RECOVERIN"/>
</dbReference>
<gene>
    <name evidence="6" type="ORF">ACHAWO_002236</name>
</gene>
<comment type="caution">
    <text evidence="6">The sequence shown here is derived from an EMBL/GenBank/DDBJ whole genome shotgun (WGS) entry which is preliminary data.</text>
</comment>
<keyword evidence="1" id="KW-0479">Metal-binding</keyword>